<evidence type="ECO:0000313" key="1">
    <source>
        <dbReference type="EMBL" id="CAF4659975.1"/>
    </source>
</evidence>
<accession>A0A8S3A8D6</accession>
<comment type="caution">
    <text evidence="1">The sequence shown here is derived from an EMBL/GenBank/DDBJ whole genome shotgun (WGS) entry which is preliminary data.</text>
</comment>
<gene>
    <name evidence="1" type="ORF">GIL414_LOCUS41439</name>
</gene>
<dbReference type="EMBL" id="CAJOBJ010117463">
    <property type="protein sequence ID" value="CAF4659975.1"/>
    <property type="molecule type" value="Genomic_DNA"/>
</dbReference>
<organism evidence="1 2">
    <name type="scientific">Rotaria magnacalcarata</name>
    <dbReference type="NCBI Taxonomy" id="392030"/>
    <lineage>
        <taxon>Eukaryota</taxon>
        <taxon>Metazoa</taxon>
        <taxon>Spiralia</taxon>
        <taxon>Gnathifera</taxon>
        <taxon>Rotifera</taxon>
        <taxon>Eurotatoria</taxon>
        <taxon>Bdelloidea</taxon>
        <taxon>Philodinida</taxon>
        <taxon>Philodinidae</taxon>
        <taxon>Rotaria</taxon>
    </lineage>
</organism>
<dbReference type="AlphaFoldDB" id="A0A8S3A8D6"/>
<evidence type="ECO:0000313" key="2">
    <source>
        <dbReference type="Proteomes" id="UP000681720"/>
    </source>
</evidence>
<reference evidence="1" key="1">
    <citation type="submission" date="2021-02" db="EMBL/GenBank/DDBJ databases">
        <authorList>
            <person name="Nowell W R."/>
        </authorList>
    </citation>
    <scope>NUCLEOTIDE SEQUENCE</scope>
</reference>
<dbReference type="Proteomes" id="UP000681720">
    <property type="component" value="Unassembled WGS sequence"/>
</dbReference>
<proteinExistence type="predicted"/>
<protein>
    <submittedName>
        <fullName evidence="1">Uncharacterized protein</fullName>
    </submittedName>
</protein>
<name>A0A8S3A8D6_9BILA</name>
<feature type="non-terminal residue" evidence="1">
    <location>
        <position position="51"/>
    </location>
</feature>
<sequence length="51" mass="5735">MTKPDSCSLRSSLDRLTTLMCIDKEEKLTRRGELSAALSLSPRFSAFMINI</sequence>
<dbReference type="Gene3D" id="1.20.120.1080">
    <property type="match status" value="1"/>
</dbReference>